<dbReference type="AlphaFoldDB" id="A0A841ENF7"/>
<evidence type="ECO:0000313" key="4">
    <source>
        <dbReference type="Proteomes" id="UP000524404"/>
    </source>
</evidence>
<proteinExistence type="predicted"/>
<dbReference type="Proteomes" id="UP000524404">
    <property type="component" value="Unassembled WGS sequence"/>
</dbReference>
<accession>A0A841ENF7</accession>
<keyword evidence="2" id="KW-0325">Glycoprotein</keyword>
<dbReference type="RefSeq" id="WP_184136904.1">
    <property type="nucleotide sequence ID" value="NZ_JACHKT010000039.1"/>
</dbReference>
<keyword evidence="4" id="KW-1185">Reference proteome</keyword>
<dbReference type="GO" id="GO:0003677">
    <property type="term" value="F:DNA binding"/>
    <property type="evidence" value="ECO:0007669"/>
    <property type="project" value="UniProtKB-KW"/>
</dbReference>
<dbReference type="PANTHER" id="PTHR10680">
    <property type="entry name" value="PEPTIDYL-GLYCINE ALPHA-AMIDATING MONOOXYGENASE"/>
    <property type="match status" value="1"/>
</dbReference>
<keyword evidence="1" id="KW-0732">Signal</keyword>
<protein>
    <submittedName>
        <fullName evidence="3">DNA-binding beta-propeller fold protein YncE</fullName>
    </submittedName>
</protein>
<keyword evidence="3" id="KW-0238">DNA-binding</keyword>
<gene>
    <name evidence="3" type="ORF">HNP25_003924</name>
</gene>
<organism evidence="3 4">
    <name type="scientific">Arcicella rosea</name>
    <dbReference type="NCBI Taxonomy" id="502909"/>
    <lineage>
        <taxon>Bacteria</taxon>
        <taxon>Pseudomonadati</taxon>
        <taxon>Bacteroidota</taxon>
        <taxon>Cytophagia</taxon>
        <taxon>Cytophagales</taxon>
        <taxon>Flectobacillaceae</taxon>
        <taxon>Arcicella</taxon>
    </lineage>
</organism>
<reference evidence="3 4" key="1">
    <citation type="submission" date="2020-08" db="EMBL/GenBank/DDBJ databases">
        <title>Functional genomics of gut bacteria from endangered species of beetles.</title>
        <authorList>
            <person name="Carlos-Shanley C."/>
        </authorList>
    </citation>
    <scope>NUCLEOTIDE SEQUENCE [LARGE SCALE GENOMIC DNA]</scope>
    <source>
        <strain evidence="3 4">S00070</strain>
    </source>
</reference>
<name>A0A841ENF7_9BACT</name>
<dbReference type="SUPFAM" id="SSF63829">
    <property type="entry name" value="Calcium-dependent phosphotriesterase"/>
    <property type="match status" value="1"/>
</dbReference>
<sequence length="357" mass="40574">MNEHQSRRNFLKTSTLAMGTGLVVNSVSANKIQKKMENIVIGHNSHKYKVVAGWGVLDADKNPVNDCHEMVEDAKGRLIMCTNETKNNILIYDKSGKLLEAWGTTYPGAHGLTISNEGGEQFLFICDNNRHQVIKTDLKGREVMKLEYPKETGVYESPNRFVPTETAINPANGDIYVADGYGSQYITQYDSKGKYIRHFGGYSKEYSDEKFDTCHGILVDTRDKKNPTLLITDRSHTCMKRFTLDGKFLAVYHLPGTFVCRPVLHGDYIFAAAYRSSDQSWNNSGYIQVMDKNMKVISTPGGSEPIYKDGKLQRQYKDDPNQVFMHPHDVWVDSDENIYVPQWSSKKTYPIKLERIA</sequence>
<dbReference type="GO" id="GO:0005576">
    <property type="term" value="C:extracellular region"/>
    <property type="evidence" value="ECO:0007669"/>
    <property type="project" value="TreeGrafter"/>
</dbReference>
<dbReference type="Gene3D" id="2.120.10.30">
    <property type="entry name" value="TolB, C-terminal domain"/>
    <property type="match status" value="1"/>
</dbReference>
<dbReference type="PROSITE" id="PS51318">
    <property type="entry name" value="TAT"/>
    <property type="match status" value="1"/>
</dbReference>
<dbReference type="EMBL" id="JACHKT010000039">
    <property type="protein sequence ID" value="MBB6005252.1"/>
    <property type="molecule type" value="Genomic_DNA"/>
</dbReference>
<dbReference type="InterPro" id="IPR006311">
    <property type="entry name" value="TAT_signal"/>
</dbReference>
<dbReference type="PANTHER" id="PTHR10680:SF14">
    <property type="entry name" value="PEPTIDYL-GLYCINE ALPHA-AMIDATING MONOOXYGENASE"/>
    <property type="match status" value="1"/>
</dbReference>
<evidence type="ECO:0000313" key="3">
    <source>
        <dbReference type="EMBL" id="MBB6005252.1"/>
    </source>
</evidence>
<dbReference type="InterPro" id="IPR011042">
    <property type="entry name" value="6-blade_b-propeller_TolB-like"/>
</dbReference>
<evidence type="ECO:0000256" key="2">
    <source>
        <dbReference type="ARBA" id="ARBA00023180"/>
    </source>
</evidence>
<evidence type="ECO:0000256" key="1">
    <source>
        <dbReference type="ARBA" id="ARBA00022729"/>
    </source>
</evidence>
<comment type="caution">
    <text evidence="3">The sequence shown here is derived from an EMBL/GenBank/DDBJ whole genome shotgun (WGS) entry which is preliminary data.</text>
</comment>